<dbReference type="EC" id="2.7.7.65" evidence="1"/>
<dbReference type="InterPro" id="IPR029787">
    <property type="entry name" value="Nucleotide_cyclase"/>
</dbReference>
<dbReference type="SUPFAM" id="SSF52172">
    <property type="entry name" value="CheY-like"/>
    <property type="match status" value="1"/>
</dbReference>
<dbReference type="InterPro" id="IPR000160">
    <property type="entry name" value="GGDEF_dom"/>
</dbReference>
<keyword evidence="6" id="KW-0548">Nucleotidyltransferase</keyword>
<comment type="caution">
    <text evidence="6">The sequence shown here is derived from an EMBL/GenBank/DDBJ whole genome shotgun (WGS) entry which is preliminary data.</text>
</comment>
<proteinExistence type="predicted"/>
<dbReference type="EMBL" id="JAVRIF010000007">
    <property type="protein sequence ID" value="MDT0604511.1"/>
    <property type="molecule type" value="Genomic_DNA"/>
</dbReference>
<evidence type="ECO:0000259" key="5">
    <source>
        <dbReference type="PROSITE" id="PS50887"/>
    </source>
</evidence>
<dbReference type="GO" id="GO:0052621">
    <property type="term" value="F:diguanylate cyclase activity"/>
    <property type="evidence" value="ECO:0007669"/>
    <property type="project" value="UniProtKB-EC"/>
</dbReference>
<accession>A0ABU3A2W8</accession>
<dbReference type="InterPro" id="IPR011006">
    <property type="entry name" value="CheY-like_superfamily"/>
</dbReference>
<dbReference type="PROSITE" id="PS50110">
    <property type="entry name" value="RESPONSE_REGULATORY"/>
    <property type="match status" value="1"/>
</dbReference>
<dbReference type="SMART" id="SM00448">
    <property type="entry name" value="REC"/>
    <property type="match status" value="1"/>
</dbReference>
<evidence type="ECO:0000256" key="3">
    <source>
        <dbReference type="PROSITE-ProRule" id="PRU00169"/>
    </source>
</evidence>
<dbReference type="Gene3D" id="3.40.50.2300">
    <property type="match status" value="1"/>
</dbReference>
<dbReference type="InterPro" id="IPR001789">
    <property type="entry name" value="Sig_transdc_resp-reg_receiver"/>
</dbReference>
<protein>
    <recommendedName>
        <fullName evidence="1">diguanylate cyclase</fullName>
        <ecNumber evidence="1">2.7.7.65</ecNumber>
    </recommendedName>
</protein>
<dbReference type="SUPFAM" id="SSF55073">
    <property type="entry name" value="Nucleotide cyclase"/>
    <property type="match status" value="1"/>
</dbReference>
<dbReference type="Proteomes" id="UP001266357">
    <property type="component" value="Unassembled WGS sequence"/>
</dbReference>
<feature type="modified residue" description="4-aspartylphosphate" evidence="3">
    <location>
        <position position="55"/>
    </location>
</feature>
<gene>
    <name evidence="6" type="ORF">RM573_12955</name>
</gene>
<dbReference type="SMART" id="SM00267">
    <property type="entry name" value="GGDEF"/>
    <property type="match status" value="1"/>
</dbReference>
<organism evidence="6 7">
    <name type="scientific">Thalassotalea castellviae</name>
    <dbReference type="NCBI Taxonomy" id="3075612"/>
    <lineage>
        <taxon>Bacteria</taxon>
        <taxon>Pseudomonadati</taxon>
        <taxon>Pseudomonadota</taxon>
        <taxon>Gammaproteobacteria</taxon>
        <taxon>Alteromonadales</taxon>
        <taxon>Colwelliaceae</taxon>
        <taxon>Thalassotalea</taxon>
    </lineage>
</organism>
<dbReference type="InterPro" id="IPR043128">
    <property type="entry name" value="Rev_trsase/Diguanyl_cyclase"/>
</dbReference>
<dbReference type="PROSITE" id="PS50887">
    <property type="entry name" value="GGDEF"/>
    <property type="match status" value="1"/>
</dbReference>
<feature type="domain" description="Response regulatory" evidence="4">
    <location>
        <begin position="7"/>
        <end position="122"/>
    </location>
</feature>
<keyword evidence="3" id="KW-0597">Phosphoprotein</keyword>
<evidence type="ECO:0000256" key="1">
    <source>
        <dbReference type="ARBA" id="ARBA00012528"/>
    </source>
</evidence>
<dbReference type="CDD" id="cd01949">
    <property type="entry name" value="GGDEF"/>
    <property type="match status" value="1"/>
</dbReference>
<keyword evidence="7" id="KW-1185">Reference proteome</keyword>
<dbReference type="PANTHER" id="PTHR45138">
    <property type="entry name" value="REGULATORY COMPONENTS OF SENSORY TRANSDUCTION SYSTEM"/>
    <property type="match status" value="1"/>
</dbReference>
<sequence>MKNLSQKVLIVDDEKANRKILKELLQDEATIIFAKNGAQAVELARKHLPDLMLLDVIMPDRSGFEVIEEIKSDKKTMNISVIFVTGLANSDDEERGFDLGGCDYIYKPFKANIVIARVMMHLELIKQRKMLNEVAHLDALTGISNRRRMDIVLADELAANKRDHKKLAVALIDVDYFKHYNDHYGHGAGDAALKKVATSFREVLQRPRDFVARYGGEEFLIILPDSNIEGTQLIINNVMKALAEKAIKHEYSLASEFLTISIGAVIVESDQSITPADVLAKADKLLYQAKENGRNQLVIESL</sequence>
<dbReference type="PANTHER" id="PTHR45138:SF9">
    <property type="entry name" value="DIGUANYLATE CYCLASE DGCM-RELATED"/>
    <property type="match status" value="1"/>
</dbReference>
<evidence type="ECO:0000259" key="4">
    <source>
        <dbReference type="PROSITE" id="PS50110"/>
    </source>
</evidence>
<evidence type="ECO:0000313" key="7">
    <source>
        <dbReference type="Proteomes" id="UP001266357"/>
    </source>
</evidence>
<dbReference type="NCBIfam" id="TIGR00254">
    <property type="entry name" value="GGDEF"/>
    <property type="match status" value="1"/>
</dbReference>
<dbReference type="Gene3D" id="3.30.70.270">
    <property type="match status" value="1"/>
</dbReference>
<dbReference type="Pfam" id="PF00072">
    <property type="entry name" value="Response_reg"/>
    <property type="match status" value="1"/>
</dbReference>
<keyword evidence="6" id="KW-0808">Transferase</keyword>
<feature type="domain" description="GGDEF" evidence="5">
    <location>
        <begin position="165"/>
        <end position="302"/>
    </location>
</feature>
<dbReference type="InterPro" id="IPR050469">
    <property type="entry name" value="Diguanylate_Cyclase"/>
</dbReference>
<comment type="catalytic activity">
    <reaction evidence="2">
        <text>2 GTP = 3',3'-c-di-GMP + 2 diphosphate</text>
        <dbReference type="Rhea" id="RHEA:24898"/>
        <dbReference type="ChEBI" id="CHEBI:33019"/>
        <dbReference type="ChEBI" id="CHEBI:37565"/>
        <dbReference type="ChEBI" id="CHEBI:58805"/>
        <dbReference type="EC" id="2.7.7.65"/>
    </reaction>
</comment>
<evidence type="ECO:0000256" key="2">
    <source>
        <dbReference type="ARBA" id="ARBA00034247"/>
    </source>
</evidence>
<dbReference type="RefSeq" id="WP_311582720.1">
    <property type="nucleotide sequence ID" value="NZ_JAVRIF010000007.1"/>
</dbReference>
<reference evidence="6 7" key="1">
    <citation type="submission" date="2023-09" db="EMBL/GenBank/DDBJ databases">
        <authorList>
            <person name="Rey-Velasco X."/>
        </authorList>
    </citation>
    <scope>NUCLEOTIDE SEQUENCE [LARGE SCALE GENOMIC DNA]</scope>
    <source>
        <strain evidence="6 7">W431</strain>
    </source>
</reference>
<dbReference type="Pfam" id="PF00990">
    <property type="entry name" value="GGDEF"/>
    <property type="match status" value="1"/>
</dbReference>
<evidence type="ECO:0000313" key="6">
    <source>
        <dbReference type="EMBL" id="MDT0604511.1"/>
    </source>
</evidence>
<name>A0ABU3A2W8_9GAMM</name>